<accession>A0A383VWQ2</accession>
<organism evidence="11 12">
    <name type="scientific">Tetradesmus obliquus</name>
    <name type="common">Green alga</name>
    <name type="synonym">Acutodesmus obliquus</name>
    <dbReference type="NCBI Taxonomy" id="3088"/>
    <lineage>
        <taxon>Eukaryota</taxon>
        <taxon>Viridiplantae</taxon>
        <taxon>Chlorophyta</taxon>
        <taxon>core chlorophytes</taxon>
        <taxon>Chlorophyceae</taxon>
        <taxon>CS clade</taxon>
        <taxon>Sphaeropleales</taxon>
        <taxon>Scenedesmaceae</taxon>
        <taxon>Tetradesmus</taxon>
    </lineage>
</organism>
<protein>
    <recommendedName>
        <fullName evidence="3">Isopentenyl phosphate kinase</fullName>
        <ecNumber evidence="2">2.7.4.26</ecNumber>
    </recommendedName>
</protein>
<dbReference type="EC" id="2.7.4.26" evidence="2"/>
<dbReference type="EMBL" id="FNXT01000921">
    <property type="protein sequence ID" value="SZX69340.1"/>
    <property type="molecule type" value="Genomic_DNA"/>
</dbReference>
<evidence type="ECO:0000259" key="10">
    <source>
        <dbReference type="Pfam" id="PF00696"/>
    </source>
</evidence>
<keyword evidence="7" id="KW-0067">ATP-binding</keyword>
<dbReference type="InterPro" id="IPR001048">
    <property type="entry name" value="Asp/Glu/Uridylate_kinase"/>
</dbReference>
<name>A0A383VWQ2_TETOB</name>
<gene>
    <name evidence="11" type="ORF">BQ4739_LOCUS9626</name>
</gene>
<evidence type="ECO:0000256" key="1">
    <source>
        <dbReference type="ARBA" id="ARBA00010540"/>
    </source>
</evidence>
<evidence type="ECO:0000256" key="4">
    <source>
        <dbReference type="ARBA" id="ARBA00022679"/>
    </source>
</evidence>
<dbReference type="GO" id="GO:0005524">
    <property type="term" value="F:ATP binding"/>
    <property type="evidence" value="ECO:0007669"/>
    <property type="project" value="UniProtKB-KW"/>
</dbReference>
<dbReference type="SUPFAM" id="SSF53633">
    <property type="entry name" value="Carbamate kinase-like"/>
    <property type="match status" value="1"/>
</dbReference>
<dbReference type="PANTHER" id="PTHR43654:SF1">
    <property type="entry name" value="ISOPENTENYL PHOSPHATE KINASE"/>
    <property type="match status" value="1"/>
</dbReference>
<dbReference type="AlphaFoldDB" id="A0A383VWQ2"/>
<dbReference type="InterPro" id="IPR024192">
    <property type="entry name" value="Fosfomycin_R_FomA-type"/>
</dbReference>
<feature type="domain" description="Aspartate/glutamate/uridylate kinase" evidence="10">
    <location>
        <begin position="25"/>
        <end position="294"/>
    </location>
</feature>
<dbReference type="InterPro" id="IPR036393">
    <property type="entry name" value="AceGlu_kinase-like_sf"/>
</dbReference>
<dbReference type="GO" id="GO:0102043">
    <property type="term" value="F:isopentenyl phosphate kinase activity"/>
    <property type="evidence" value="ECO:0007669"/>
    <property type="project" value="UniProtKB-EC"/>
</dbReference>
<dbReference type="GO" id="GO:0016114">
    <property type="term" value="P:terpenoid biosynthetic process"/>
    <property type="evidence" value="ECO:0007669"/>
    <property type="project" value="TreeGrafter"/>
</dbReference>
<evidence type="ECO:0000313" key="11">
    <source>
        <dbReference type="EMBL" id="SZX69340.1"/>
    </source>
</evidence>
<evidence type="ECO:0000256" key="3">
    <source>
        <dbReference type="ARBA" id="ARBA00017267"/>
    </source>
</evidence>
<evidence type="ECO:0000256" key="2">
    <source>
        <dbReference type="ARBA" id="ARBA00012908"/>
    </source>
</evidence>
<keyword evidence="6" id="KW-0418">Kinase</keyword>
<dbReference type="STRING" id="3088.A0A383VWQ2"/>
<evidence type="ECO:0000313" key="12">
    <source>
        <dbReference type="Proteomes" id="UP000256970"/>
    </source>
</evidence>
<keyword evidence="4" id="KW-0808">Transferase</keyword>
<comment type="catalytic activity">
    <reaction evidence="9">
        <text>isopentenyl phosphate + ATP = isopentenyl diphosphate + ADP</text>
        <dbReference type="Rhea" id="RHEA:33963"/>
        <dbReference type="ChEBI" id="CHEBI:30616"/>
        <dbReference type="ChEBI" id="CHEBI:65078"/>
        <dbReference type="ChEBI" id="CHEBI:128769"/>
        <dbReference type="ChEBI" id="CHEBI:456216"/>
        <dbReference type="EC" id="2.7.4.26"/>
    </reaction>
</comment>
<dbReference type="Pfam" id="PF00696">
    <property type="entry name" value="AA_kinase"/>
    <property type="match status" value="1"/>
</dbReference>
<dbReference type="GO" id="GO:0005829">
    <property type="term" value="C:cytosol"/>
    <property type="evidence" value="ECO:0007669"/>
    <property type="project" value="TreeGrafter"/>
</dbReference>
<evidence type="ECO:0000256" key="5">
    <source>
        <dbReference type="ARBA" id="ARBA00022741"/>
    </source>
</evidence>
<keyword evidence="12" id="KW-1185">Reference proteome</keyword>
<dbReference type="NCBIfam" id="NF040647">
    <property type="entry name" value="IPPK_Arch"/>
    <property type="match status" value="1"/>
</dbReference>
<evidence type="ECO:0000256" key="9">
    <source>
        <dbReference type="ARBA" id="ARBA00049063"/>
    </source>
</evidence>
<keyword evidence="8" id="KW-0414">Isoprene biosynthesis</keyword>
<comment type="similarity">
    <text evidence="1">Belongs to the isopentenyl phosphate kinase family.</text>
</comment>
<proteinExistence type="inferred from homology"/>
<dbReference type="Proteomes" id="UP000256970">
    <property type="component" value="Unassembled WGS sequence"/>
</dbReference>
<reference evidence="11 12" key="1">
    <citation type="submission" date="2016-10" db="EMBL/GenBank/DDBJ databases">
        <authorList>
            <person name="Cai Z."/>
        </authorList>
    </citation>
    <scope>NUCLEOTIDE SEQUENCE [LARGE SCALE GENOMIC DNA]</scope>
</reference>
<evidence type="ECO:0000256" key="6">
    <source>
        <dbReference type="ARBA" id="ARBA00022777"/>
    </source>
</evidence>
<keyword evidence="5" id="KW-0547">Nucleotide-binding</keyword>
<dbReference type="PANTHER" id="PTHR43654">
    <property type="entry name" value="GLUTAMATE 5-KINASE"/>
    <property type="match status" value="1"/>
</dbReference>
<evidence type="ECO:0000256" key="7">
    <source>
        <dbReference type="ARBA" id="ARBA00022840"/>
    </source>
</evidence>
<evidence type="ECO:0000256" key="8">
    <source>
        <dbReference type="ARBA" id="ARBA00023229"/>
    </source>
</evidence>
<sequence>MQQMPKMHHSTSVAPPTATPIPCHCIIKLGGSAITNKHKFETLKEEVLRQVCSSIKQHHSTAPGGIVLVHGAGSFGHFQASQYGVARGGHDPAAAVQGFVETRRSVTQLNHAVVSALVDAGVPAVGLSPCGTWSCSGRQLQDASPGIAAVQAALQHGLVPVLHGDCVFDATLGVTILSGDAILRALAAALRPAYCVFLADVAGLLTQPPEQPGARLIPAVEVAADGSWSVAAAAAAAGQEAGGSSAAGNDSSSSSNTGTAVQLTAASHDTTGGIAAKVAEAAGVVLGGCPVVIAQAGTASGAAAVLHGPNAFAPSSGGSSGAAAAAGGEVLQGTVIRLAAAAAAAAAGKGSNQANV</sequence>
<dbReference type="GO" id="GO:0016301">
    <property type="term" value="F:kinase activity"/>
    <property type="evidence" value="ECO:0007669"/>
    <property type="project" value="UniProtKB-KW"/>
</dbReference>
<dbReference type="Gene3D" id="3.40.1160.10">
    <property type="entry name" value="Acetylglutamate kinase-like"/>
    <property type="match status" value="1"/>
</dbReference>